<keyword evidence="12" id="KW-0067">ATP-binding</keyword>
<dbReference type="GO" id="GO:0004674">
    <property type="term" value="F:protein serine/threonine kinase activity"/>
    <property type="evidence" value="ECO:0007669"/>
    <property type="project" value="UniProtKB-EC"/>
</dbReference>
<evidence type="ECO:0000256" key="15">
    <source>
        <dbReference type="ARBA" id="ARBA00023170"/>
    </source>
</evidence>
<dbReference type="InterPro" id="IPR001245">
    <property type="entry name" value="Ser-Thr/Tyr_kinase_cat_dom"/>
</dbReference>
<dbReference type="Pfam" id="PF13855">
    <property type="entry name" value="LRR_8"/>
    <property type="match status" value="1"/>
</dbReference>
<dbReference type="PANTHER" id="PTHR48007:SF19">
    <property type="entry name" value="POLLEN RECEPTOR-LIKE KINASE 5"/>
    <property type="match status" value="1"/>
</dbReference>
<name>A0A6D2K2L8_9BRAS</name>
<feature type="domain" description="Protein kinase" evidence="20">
    <location>
        <begin position="375"/>
        <end position="651"/>
    </location>
</feature>
<evidence type="ECO:0000313" key="21">
    <source>
        <dbReference type="EMBL" id="CAA7048404.1"/>
    </source>
</evidence>
<keyword evidence="9" id="KW-0677">Repeat</keyword>
<evidence type="ECO:0000256" key="13">
    <source>
        <dbReference type="ARBA" id="ARBA00022989"/>
    </source>
</evidence>
<evidence type="ECO:0000256" key="8">
    <source>
        <dbReference type="ARBA" id="ARBA00022729"/>
    </source>
</evidence>
<comment type="subcellular location">
    <subcellularLocation>
        <location evidence="1">Membrane</location>
        <topology evidence="1">Single-pass membrane protein</topology>
    </subcellularLocation>
</comment>
<comment type="catalytic activity">
    <reaction evidence="16">
        <text>L-threonyl-[protein] + ATP = O-phospho-L-threonyl-[protein] + ADP + H(+)</text>
        <dbReference type="Rhea" id="RHEA:46608"/>
        <dbReference type="Rhea" id="RHEA-COMP:11060"/>
        <dbReference type="Rhea" id="RHEA-COMP:11605"/>
        <dbReference type="ChEBI" id="CHEBI:15378"/>
        <dbReference type="ChEBI" id="CHEBI:30013"/>
        <dbReference type="ChEBI" id="CHEBI:30616"/>
        <dbReference type="ChEBI" id="CHEBI:61977"/>
        <dbReference type="ChEBI" id="CHEBI:456216"/>
        <dbReference type="EC" id="2.7.11.1"/>
    </reaction>
</comment>
<dbReference type="EMBL" id="CACVBM020001385">
    <property type="protein sequence ID" value="CAA7048404.1"/>
    <property type="molecule type" value="Genomic_DNA"/>
</dbReference>
<dbReference type="InterPro" id="IPR013210">
    <property type="entry name" value="LRR_N_plant-typ"/>
</dbReference>
<proteinExistence type="inferred from homology"/>
<keyword evidence="4" id="KW-0597">Phosphoprotein</keyword>
<evidence type="ECO:0000256" key="2">
    <source>
        <dbReference type="ARBA" id="ARBA00008684"/>
    </source>
</evidence>
<dbReference type="InterPro" id="IPR046959">
    <property type="entry name" value="PRK1-6/SRF4-like"/>
</dbReference>
<feature type="region of interest" description="Disordered" evidence="18">
    <location>
        <begin position="328"/>
        <end position="349"/>
    </location>
</feature>
<evidence type="ECO:0000256" key="12">
    <source>
        <dbReference type="ARBA" id="ARBA00022840"/>
    </source>
</evidence>
<dbReference type="FunFam" id="3.30.200.20:FF:000307">
    <property type="entry name" value="pollen receptor-like kinase 1"/>
    <property type="match status" value="1"/>
</dbReference>
<dbReference type="InterPro" id="IPR000719">
    <property type="entry name" value="Prot_kinase_dom"/>
</dbReference>
<dbReference type="GO" id="GO:0005524">
    <property type="term" value="F:ATP binding"/>
    <property type="evidence" value="ECO:0007669"/>
    <property type="project" value="UniProtKB-KW"/>
</dbReference>
<comment type="similarity">
    <text evidence="2">Belongs to the protein kinase superfamily. Ser/Thr protein kinase family.</text>
</comment>
<dbReference type="PROSITE" id="PS50011">
    <property type="entry name" value="PROTEIN_KINASE_DOM"/>
    <property type="match status" value="1"/>
</dbReference>
<evidence type="ECO:0000256" key="3">
    <source>
        <dbReference type="ARBA" id="ARBA00012513"/>
    </source>
</evidence>
<dbReference type="Gene3D" id="1.10.510.10">
    <property type="entry name" value="Transferase(Phosphotransferase) domain 1"/>
    <property type="match status" value="1"/>
</dbReference>
<protein>
    <recommendedName>
        <fullName evidence="3">non-specific serine/threonine protein kinase</fullName>
        <ecNumber evidence="3">2.7.11.1</ecNumber>
    </recommendedName>
</protein>
<dbReference type="Pfam" id="PF07714">
    <property type="entry name" value="PK_Tyr_Ser-Thr"/>
    <property type="match status" value="1"/>
</dbReference>
<evidence type="ECO:0000256" key="19">
    <source>
        <dbReference type="SAM" id="Phobius"/>
    </source>
</evidence>
<gene>
    <name evidence="21" type="ORF">MERR_LOCUS35639</name>
</gene>
<evidence type="ECO:0000256" key="14">
    <source>
        <dbReference type="ARBA" id="ARBA00023136"/>
    </source>
</evidence>
<dbReference type="InterPro" id="IPR001611">
    <property type="entry name" value="Leu-rich_rpt"/>
</dbReference>
<organism evidence="21 22">
    <name type="scientific">Microthlaspi erraticum</name>
    <dbReference type="NCBI Taxonomy" id="1685480"/>
    <lineage>
        <taxon>Eukaryota</taxon>
        <taxon>Viridiplantae</taxon>
        <taxon>Streptophyta</taxon>
        <taxon>Embryophyta</taxon>
        <taxon>Tracheophyta</taxon>
        <taxon>Spermatophyta</taxon>
        <taxon>Magnoliopsida</taxon>
        <taxon>eudicotyledons</taxon>
        <taxon>Gunneridae</taxon>
        <taxon>Pentapetalae</taxon>
        <taxon>rosids</taxon>
        <taxon>malvids</taxon>
        <taxon>Brassicales</taxon>
        <taxon>Brassicaceae</taxon>
        <taxon>Coluteocarpeae</taxon>
        <taxon>Microthlaspi</taxon>
    </lineage>
</organism>
<evidence type="ECO:0000256" key="9">
    <source>
        <dbReference type="ARBA" id="ARBA00022737"/>
    </source>
</evidence>
<keyword evidence="6" id="KW-0808">Transferase</keyword>
<evidence type="ECO:0000256" key="18">
    <source>
        <dbReference type="SAM" id="MobiDB-lite"/>
    </source>
</evidence>
<keyword evidence="11" id="KW-0418">Kinase</keyword>
<keyword evidence="7 19" id="KW-0812">Transmembrane</keyword>
<sequence length="687" mass="77017">MRIWESPVMLACNTASKKNPASCIFLTIIIFITVLCPVVTSQMVVPNSDADCLLRFKDTLANASVFNSWEPSTSPCLGNDANWFGVLCSNYVWGLQLEGMGLTGRLNLEPLAPMKNLRTLSFMNNDFNGPMPQVNRLTSLKSLYLSNNRFSGEIPANVFQDMPVLKKILLANNAFRGTIPSSVASLPMLIEVRLNGNQFQGQIPYFKQKDLKLASFENNDLDGPIPESLRNMDPGSFAGNKGLCDPPLSPCSVKTSPLSPNDPRSPPSPPPTGNKTGSFNTLAIILIVIGIILVIIALVICFIQSRRRNCLSDYPSAGKERVESYTYHHQPVKRNTRPAESVVNHKRRGSMPDPAGRLLFVRDDIERFGLQDLLRASAEVLGSGTFGASYKAAISSGQTLVVKRYKHMNNVGRDEFHEHMRRLGRLNHPNLLPLVAYYYRREEKLLVTQFMSQSSLASHLHANRSLDQPGLDWITRLKIIKGVAKGLGYLFDELPTLTIPHGHLKSSNVVLDESFEPLLTDYALRPVMSSEHAHNFMTTYKSPEYRPAKGQVITKKTDVWCLGVLILELLTGRFPENYLTQGYDPNMSLVTWVNDMVKEKKTGDVFDKEMKGKKNCKAEMINLLKIGLRCCEEEEERRIEMSEALEMIETLREGEFDDDLGSMDRGSNNLYSSMLLDDDDFGFSMNR</sequence>
<evidence type="ECO:0000256" key="1">
    <source>
        <dbReference type="ARBA" id="ARBA00004167"/>
    </source>
</evidence>
<dbReference type="EC" id="2.7.11.1" evidence="3"/>
<evidence type="ECO:0000256" key="10">
    <source>
        <dbReference type="ARBA" id="ARBA00022741"/>
    </source>
</evidence>
<dbReference type="Pfam" id="PF08263">
    <property type="entry name" value="LRRNT_2"/>
    <property type="match status" value="1"/>
</dbReference>
<keyword evidence="13 19" id="KW-1133">Transmembrane helix</keyword>
<dbReference type="Gene3D" id="3.30.200.20">
    <property type="entry name" value="Phosphorylase Kinase, domain 1"/>
    <property type="match status" value="1"/>
</dbReference>
<dbReference type="GO" id="GO:0016020">
    <property type="term" value="C:membrane"/>
    <property type="evidence" value="ECO:0007669"/>
    <property type="project" value="UniProtKB-SubCell"/>
</dbReference>
<evidence type="ECO:0000256" key="7">
    <source>
        <dbReference type="ARBA" id="ARBA00022692"/>
    </source>
</evidence>
<reference evidence="21" key="1">
    <citation type="submission" date="2020-01" db="EMBL/GenBank/DDBJ databases">
        <authorList>
            <person name="Mishra B."/>
        </authorList>
    </citation>
    <scope>NUCLEOTIDE SEQUENCE [LARGE SCALE GENOMIC DNA]</scope>
</reference>
<keyword evidence="10" id="KW-0547">Nucleotide-binding</keyword>
<feature type="region of interest" description="Disordered" evidence="18">
    <location>
        <begin position="252"/>
        <end position="274"/>
    </location>
</feature>
<dbReference type="Gene3D" id="3.80.10.10">
    <property type="entry name" value="Ribonuclease Inhibitor"/>
    <property type="match status" value="2"/>
</dbReference>
<dbReference type="SUPFAM" id="SSF56112">
    <property type="entry name" value="Protein kinase-like (PK-like)"/>
    <property type="match status" value="1"/>
</dbReference>
<evidence type="ECO:0000256" key="17">
    <source>
        <dbReference type="ARBA" id="ARBA00048679"/>
    </source>
</evidence>
<dbReference type="OrthoDB" id="418615at2759"/>
<keyword evidence="15" id="KW-0675">Receptor</keyword>
<keyword evidence="14 19" id="KW-0472">Membrane</keyword>
<evidence type="ECO:0000256" key="16">
    <source>
        <dbReference type="ARBA" id="ARBA00047899"/>
    </source>
</evidence>
<evidence type="ECO:0000259" key="20">
    <source>
        <dbReference type="PROSITE" id="PS50011"/>
    </source>
</evidence>
<comment type="caution">
    <text evidence="21">The sequence shown here is derived from an EMBL/GenBank/DDBJ whole genome shotgun (WGS) entry which is preliminary data.</text>
</comment>
<evidence type="ECO:0000313" key="22">
    <source>
        <dbReference type="Proteomes" id="UP000467841"/>
    </source>
</evidence>
<feature type="transmembrane region" description="Helical" evidence="19">
    <location>
        <begin position="282"/>
        <end position="303"/>
    </location>
</feature>
<dbReference type="FunFam" id="3.80.10.10:FF:001609">
    <property type="entry name" value="Pollen receptor-like kinase 4"/>
    <property type="match status" value="1"/>
</dbReference>
<evidence type="ECO:0000256" key="6">
    <source>
        <dbReference type="ARBA" id="ARBA00022679"/>
    </source>
</evidence>
<evidence type="ECO:0000256" key="4">
    <source>
        <dbReference type="ARBA" id="ARBA00022553"/>
    </source>
</evidence>
<feature type="compositionally biased region" description="Pro residues" evidence="18">
    <location>
        <begin position="263"/>
        <end position="272"/>
    </location>
</feature>
<dbReference type="InterPro" id="IPR011009">
    <property type="entry name" value="Kinase-like_dom_sf"/>
</dbReference>
<evidence type="ECO:0000256" key="11">
    <source>
        <dbReference type="ARBA" id="ARBA00022777"/>
    </source>
</evidence>
<accession>A0A6D2K2L8</accession>
<dbReference type="PANTHER" id="PTHR48007">
    <property type="entry name" value="LEUCINE-RICH REPEAT RECEPTOR-LIKE PROTEIN KINASE PXC1"/>
    <property type="match status" value="1"/>
</dbReference>
<comment type="catalytic activity">
    <reaction evidence="17">
        <text>L-seryl-[protein] + ATP = O-phospho-L-seryl-[protein] + ADP + H(+)</text>
        <dbReference type="Rhea" id="RHEA:17989"/>
        <dbReference type="Rhea" id="RHEA-COMP:9863"/>
        <dbReference type="Rhea" id="RHEA-COMP:11604"/>
        <dbReference type="ChEBI" id="CHEBI:15378"/>
        <dbReference type="ChEBI" id="CHEBI:29999"/>
        <dbReference type="ChEBI" id="CHEBI:30616"/>
        <dbReference type="ChEBI" id="CHEBI:83421"/>
        <dbReference type="ChEBI" id="CHEBI:456216"/>
        <dbReference type="EC" id="2.7.11.1"/>
    </reaction>
</comment>
<keyword evidence="5" id="KW-0433">Leucine-rich repeat</keyword>
<dbReference type="AlphaFoldDB" id="A0A6D2K2L8"/>
<keyword evidence="22" id="KW-1185">Reference proteome</keyword>
<evidence type="ECO:0000256" key="5">
    <source>
        <dbReference type="ARBA" id="ARBA00022614"/>
    </source>
</evidence>
<feature type="transmembrane region" description="Helical" evidence="19">
    <location>
        <begin position="21"/>
        <end position="45"/>
    </location>
</feature>
<dbReference type="Proteomes" id="UP000467841">
    <property type="component" value="Unassembled WGS sequence"/>
</dbReference>
<dbReference type="SUPFAM" id="SSF52058">
    <property type="entry name" value="L domain-like"/>
    <property type="match status" value="1"/>
</dbReference>
<keyword evidence="8" id="KW-0732">Signal</keyword>
<dbReference type="InterPro" id="IPR032675">
    <property type="entry name" value="LRR_dom_sf"/>
</dbReference>
<dbReference type="FunFam" id="1.10.510.10:FF:000480">
    <property type="entry name" value="Pollen receptor-like kinase 1"/>
    <property type="match status" value="1"/>
</dbReference>